<dbReference type="InterPro" id="IPR003103">
    <property type="entry name" value="BAG_domain"/>
</dbReference>
<comment type="caution">
    <text evidence="5">The sequence shown here is derived from an EMBL/GenBank/DDBJ whole genome shotgun (WGS) entry which is preliminary data.</text>
</comment>
<dbReference type="PANTHER" id="PTHR33322">
    <property type="entry name" value="BAG DOMAIN CONTAINING PROTEIN, EXPRESSED"/>
    <property type="match status" value="1"/>
</dbReference>
<keyword evidence="6" id="KW-1185">Reference proteome</keyword>
<gene>
    <name evidence="5" type="ORF">E3N88_37418</name>
</gene>
<dbReference type="SUPFAM" id="SSF63491">
    <property type="entry name" value="BAG domain"/>
    <property type="match status" value="1"/>
</dbReference>
<dbReference type="SMART" id="SM00264">
    <property type="entry name" value="BAG"/>
    <property type="match status" value="1"/>
</dbReference>
<dbReference type="GO" id="GO:0006457">
    <property type="term" value="P:protein folding"/>
    <property type="evidence" value="ECO:0007669"/>
    <property type="project" value="TreeGrafter"/>
</dbReference>
<keyword evidence="2" id="KW-0143">Chaperone</keyword>
<dbReference type="GO" id="GO:0009506">
    <property type="term" value="C:plasmodesma"/>
    <property type="evidence" value="ECO:0007669"/>
    <property type="project" value="TreeGrafter"/>
</dbReference>
<evidence type="ECO:0000313" key="6">
    <source>
        <dbReference type="Proteomes" id="UP000326396"/>
    </source>
</evidence>
<dbReference type="PANTHER" id="PTHR33322:SF4">
    <property type="entry name" value="BAG DOMAIN CONTAINING PROTEIN, EXPRESSED"/>
    <property type="match status" value="1"/>
</dbReference>
<dbReference type="GO" id="GO:0051087">
    <property type="term" value="F:protein-folding chaperone binding"/>
    <property type="evidence" value="ECO:0007669"/>
    <property type="project" value="InterPro"/>
</dbReference>
<dbReference type="AlphaFoldDB" id="A0A5N6LR54"/>
<sequence length="271" mass="31012">MVVPAPVHFVSSEQPKMSSSVSKESATIKIQRLFRGFLVRKSVRKISAIRCEVREIEMKINDTETVELIGTDAKERLRVNETLMSLLFKLDSIRGVDFGVRDFRKTVIMKAISLQEKIDSIVDDKNESARIDSENACEITSDHVPKSSSIRDAVVDDSMKLACDADSTMNADSAIDATMEVLNEINVNCNRDEFSEEDYACENTETENKKRNIQILEKLMDDSEKMMNLMKQMFERNEMQTHLLNSLSHRVEQLEKTFIREKSKKKKSQSS</sequence>
<evidence type="ECO:0000259" key="4">
    <source>
        <dbReference type="PROSITE" id="PS51035"/>
    </source>
</evidence>
<dbReference type="InterPro" id="IPR040400">
    <property type="entry name" value="BAG5/6/7/8"/>
</dbReference>
<dbReference type="CDD" id="cd23767">
    <property type="entry name" value="IQCD"/>
    <property type="match status" value="1"/>
</dbReference>
<evidence type="ECO:0000256" key="1">
    <source>
        <dbReference type="ARBA" id="ARBA00022860"/>
    </source>
</evidence>
<keyword evidence="3" id="KW-0175">Coiled coil</keyword>
<accession>A0A5N6LR54</accession>
<evidence type="ECO:0000256" key="3">
    <source>
        <dbReference type="SAM" id="Coils"/>
    </source>
</evidence>
<reference evidence="5 6" key="1">
    <citation type="submission" date="2019-05" db="EMBL/GenBank/DDBJ databases">
        <title>Mikania micrantha, genome provides insights into the molecular mechanism of rapid growth.</title>
        <authorList>
            <person name="Liu B."/>
        </authorList>
    </citation>
    <scope>NUCLEOTIDE SEQUENCE [LARGE SCALE GENOMIC DNA]</scope>
    <source>
        <strain evidence="5">NLD-2019</strain>
        <tissue evidence="5">Leaf</tissue>
    </source>
</reference>
<dbReference type="GO" id="GO:0005516">
    <property type="term" value="F:calmodulin binding"/>
    <property type="evidence" value="ECO:0007669"/>
    <property type="project" value="UniProtKB-KW"/>
</dbReference>
<evidence type="ECO:0000256" key="2">
    <source>
        <dbReference type="ARBA" id="ARBA00023186"/>
    </source>
</evidence>
<dbReference type="Gene3D" id="1.20.58.120">
    <property type="entry name" value="BAG domain"/>
    <property type="match status" value="1"/>
</dbReference>
<dbReference type="Pfam" id="PF02179">
    <property type="entry name" value="BAG"/>
    <property type="match status" value="1"/>
</dbReference>
<dbReference type="OrthoDB" id="1923217at2759"/>
<dbReference type="PROSITE" id="PS50096">
    <property type="entry name" value="IQ"/>
    <property type="match status" value="1"/>
</dbReference>
<dbReference type="Pfam" id="PF00612">
    <property type="entry name" value="IQ"/>
    <property type="match status" value="1"/>
</dbReference>
<dbReference type="InterPro" id="IPR000048">
    <property type="entry name" value="IQ_motif_EF-hand-BS"/>
</dbReference>
<feature type="domain" description="BAG" evidence="4">
    <location>
        <begin position="42"/>
        <end position="122"/>
    </location>
</feature>
<keyword evidence="1" id="KW-0112">Calmodulin-binding</keyword>
<dbReference type="EMBL" id="SZYD01000018">
    <property type="protein sequence ID" value="KAD2804041.1"/>
    <property type="molecule type" value="Genomic_DNA"/>
</dbReference>
<dbReference type="PROSITE" id="PS51035">
    <property type="entry name" value="BAG"/>
    <property type="match status" value="1"/>
</dbReference>
<name>A0A5N6LR54_9ASTR</name>
<dbReference type="InterPro" id="IPR036533">
    <property type="entry name" value="BAG_dom_sf"/>
</dbReference>
<feature type="coiled-coil region" evidence="3">
    <location>
        <begin position="206"/>
        <end position="264"/>
    </location>
</feature>
<dbReference type="Proteomes" id="UP000326396">
    <property type="component" value="Linkage Group LG8"/>
</dbReference>
<organism evidence="5 6">
    <name type="scientific">Mikania micrantha</name>
    <name type="common">bitter vine</name>
    <dbReference type="NCBI Taxonomy" id="192012"/>
    <lineage>
        <taxon>Eukaryota</taxon>
        <taxon>Viridiplantae</taxon>
        <taxon>Streptophyta</taxon>
        <taxon>Embryophyta</taxon>
        <taxon>Tracheophyta</taxon>
        <taxon>Spermatophyta</taxon>
        <taxon>Magnoliopsida</taxon>
        <taxon>eudicotyledons</taxon>
        <taxon>Gunneridae</taxon>
        <taxon>Pentapetalae</taxon>
        <taxon>asterids</taxon>
        <taxon>campanulids</taxon>
        <taxon>Asterales</taxon>
        <taxon>Asteraceae</taxon>
        <taxon>Asteroideae</taxon>
        <taxon>Heliantheae alliance</taxon>
        <taxon>Eupatorieae</taxon>
        <taxon>Mikania</taxon>
    </lineage>
</organism>
<evidence type="ECO:0000313" key="5">
    <source>
        <dbReference type="EMBL" id="KAD2804041.1"/>
    </source>
</evidence>
<protein>
    <recommendedName>
        <fullName evidence="4">BAG domain-containing protein</fullName>
    </recommendedName>
</protein>
<proteinExistence type="predicted"/>